<protein>
    <submittedName>
        <fullName evidence="2">Uncharacterized protein</fullName>
    </submittedName>
</protein>
<feature type="non-terminal residue" evidence="2">
    <location>
        <position position="52"/>
    </location>
</feature>
<evidence type="ECO:0000313" key="2">
    <source>
        <dbReference type="EMBL" id="ETJ26883.1"/>
    </source>
</evidence>
<keyword evidence="1" id="KW-0812">Transmembrane</keyword>
<dbReference type="Proteomes" id="UP000018853">
    <property type="component" value="Unassembled WGS sequence"/>
</dbReference>
<comment type="caution">
    <text evidence="2">The sequence shown here is derived from an EMBL/GenBank/DDBJ whole genome shotgun (WGS) entry which is preliminary data.</text>
</comment>
<name>W1X9F3_ECOLX</name>
<organism evidence="2 3">
    <name type="scientific">Escherichia coli DORA_A_5_14_21</name>
    <dbReference type="NCBI Taxonomy" id="1403943"/>
    <lineage>
        <taxon>Bacteria</taxon>
        <taxon>Pseudomonadati</taxon>
        <taxon>Pseudomonadota</taxon>
        <taxon>Gammaproteobacteria</taxon>
        <taxon>Enterobacterales</taxon>
        <taxon>Enterobacteriaceae</taxon>
        <taxon>Escherichia</taxon>
    </lineage>
</organism>
<gene>
    <name evidence="2" type="ORF">Q609_ECAC00573G0002</name>
</gene>
<proteinExistence type="predicted"/>
<accession>W1X9F3</accession>
<evidence type="ECO:0000256" key="1">
    <source>
        <dbReference type="SAM" id="Phobius"/>
    </source>
</evidence>
<dbReference type="EMBL" id="AZLZ01000573">
    <property type="protein sequence ID" value="ETJ26883.1"/>
    <property type="molecule type" value="Genomic_DNA"/>
</dbReference>
<evidence type="ECO:0000313" key="3">
    <source>
        <dbReference type="Proteomes" id="UP000018853"/>
    </source>
</evidence>
<dbReference type="AlphaFoldDB" id="W1X9F3"/>
<keyword evidence="1" id="KW-1133">Transmembrane helix</keyword>
<keyword evidence="1" id="KW-0472">Membrane</keyword>
<feature type="transmembrane region" description="Helical" evidence="1">
    <location>
        <begin position="21"/>
        <end position="41"/>
    </location>
</feature>
<sequence length="52" mass="5880">MLRAFARLLLRICFSRRTLKIGCLLLLIAGATIFIADRVMVNASKQLTWSDV</sequence>
<reference evidence="2 3" key="1">
    <citation type="submission" date="2013-12" db="EMBL/GenBank/DDBJ databases">
        <title>A Varibaculum cambriense genome reconstructed from a premature infant gut community with otherwise low bacterial novelty that shifts toward anaerobic metabolism during the third week of life.</title>
        <authorList>
            <person name="Brown C.T."/>
            <person name="Sharon I."/>
            <person name="Thomas B.C."/>
            <person name="Castelle C.J."/>
            <person name="Morowitz M.J."/>
            <person name="Banfield J.F."/>
        </authorList>
    </citation>
    <scope>NUCLEOTIDE SEQUENCE [LARGE SCALE GENOMIC DNA]</scope>
    <source>
        <strain evidence="3">DORA_A_5_14_21</strain>
    </source>
</reference>